<dbReference type="InterPro" id="IPR043325">
    <property type="entry name" value="LTSS"/>
</dbReference>
<dbReference type="PANTHER" id="PTHR33044">
    <property type="entry name" value="BIFUNCTIONAL INHIBITOR/LIPID-TRANSFER PROTEIN/SEED STORAGE 2S ALBUMIN SUPERFAMILY PROTEIN-RELATED"/>
    <property type="match status" value="1"/>
</dbReference>
<evidence type="ECO:0000256" key="2">
    <source>
        <dbReference type="ARBA" id="ARBA00009748"/>
    </source>
</evidence>
<protein>
    <submittedName>
        <fullName evidence="10">Non-specific lipid-transfer protein-like protein</fullName>
    </submittedName>
</protein>
<comment type="subcellular location">
    <subcellularLocation>
        <location evidence="1">Cell membrane</location>
        <topology evidence="1">Lipid-anchor</topology>
        <topology evidence="1">GPI-anchor</topology>
    </subcellularLocation>
</comment>
<evidence type="ECO:0000256" key="5">
    <source>
        <dbReference type="ARBA" id="ARBA00022729"/>
    </source>
</evidence>
<evidence type="ECO:0000256" key="4">
    <source>
        <dbReference type="ARBA" id="ARBA00022622"/>
    </source>
</evidence>
<evidence type="ECO:0000256" key="3">
    <source>
        <dbReference type="ARBA" id="ARBA00022475"/>
    </source>
</evidence>
<dbReference type="SUPFAM" id="SSF47699">
    <property type="entry name" value="Bifunctional inhibitor/lipid-transfer protein/seed storage 2S albumin"/>
    <property type="match status" value="1"/>
</dbReference>
<dbReference type="AlphaFoldDB" id="A0A2Z7BYS7"/>
<dbReference type="Pfam" id="PF14368">
    <property type="entry name" value="LTP_2"/>
    <property type="match status" value="1"/>
</dbReference>
<evidence type="ECO:0000256" key="7">
    <source>
        <dbReference type="ARBA" id="ARBA00023180"/>
    </source>
</evidence>
<keyword evidence="3" id="KW-1003">Cell membrane</keyword>
<evidence type="ECO:0000256" key="8">
    <source>
        <dbReference type="ARBA" id="ARBA00023288"/>
    </source>
</evidence>
<keyword evidence="4" id="KW-0472">Membrane</keyword>
<feature type="domain" description="Bifunctional inhibitor/plant lipid transfer protein/seed storage helical" evidence="9">
    <location>
        <begin position="1"/>
        <end position="50"/>
    </location>
</feature>
<keyword evidence="5" id="KW-0732">Signal</keyword>
<dbReference type="EMBL" id="KV000886">
    <property type="protein sequence ID" value="KZV39802.1"/>
    <property type="molecule type" value="Genomic_DNA"/>
</dbReference>
<keyword evidence="6" id="KW-1015">Disulfide bond</keyword>
<evidence type="ECO:0000259" key="9">
    <source>
        <dbReference type="Pfam" id="PF14368"/>
    </source>
</evidence>
<evidence type="ECO:0000256" key="6">
    <source>
        <dbReference type="ARBA" id="ARBA00023157"/>
    </source>
</evidence>
<dbReference type="OrthoDB" id="1914452at2759"/>
<comment type="similarity">
    <text evidence="2">Belongs to the plant LTP family.</text>
</comment>
<feature type="non-terminal residue" evidence="10">
    <location>
        <position position="1"/>
    </location>
</feature>
<keyword evidence="8" id="KW-0449">Lipoprotein</keyword>
<name>A0A2Z7BYS7_9LAMI</name>
<gene>
    <name evidence="10" type="ORF">F511_19087</name>
</gene>
<keyword evidence="11" id="KW-1185">Reference proteome</keyword>
<reference evidence="10 11" key="1">
    <citation type="journal article" date="2015" name="Proc. Natl. Acad. Sci. U.S.A.">
        <title>The resurrection genome of Boea hygrometrica: A blueprint for survival of dehydration.</title>
        <authorList>
            <person name="Xiao L."/>
            <person name="Yang G."/>
            <person name="Zhang L."/>
            <person name="Yang X."/>
            <person name="Zhao S."/>
            <person name="Ji Z."/>
            <person name="Zhou Q."/>
            <person name="Hu M."/>
            <person name="Wang Y."/>
            <person name="Chen M."/>
            <person name="Xu Y."/>
            <person name="Jin H."/>
            <person name="Xiao X."/>
            <person name="Hu G."/>
            <person name="Bao F."/>
            <person name="Hu Y."/>
            <person name="Wan P."/>
            <person name="Li L."/>
            <person name="Deng X."/>
            <person name="Kuang T."/>
            <person name="Xiang C."/>
            <person name="Zhu J.K."/>
            <person name="Oliver M.J."/>
            <person name="He Y."/>
        </authorList>
    </citation>
    <scope>NUCLEOTIDE SEQUENCE [LARGE SCALE GENOMIC DNA]</scope>
    <source>
        <strain evidence="11">cv. XS01</strain>
    </source>
</reference>
<dbReference type="Proteomes" id="UP000250235">
    <property type="component" value="Unassembled WGS sequence"/>
</dbReference>
<dbReference type="InterPro" id="IPR036312">
    <property type="entry name" value="Bifun_inhib/LTP/seed_sf"/>
</dbReference>
<keyword evidence="4" id="KW-0336">GPI-anchor</keyword>
<evidence type="ECO:0000313" key="10">
    <source>
        <dbReference type="EMBL" id="KZV39802.1"/>
    </source>
</evidence>
<organism evidence="10 11">
    <name type="scientific">Dorcoceras hygrometricum</name>
    <dbReference type="NCBI Taxonomy" id="472368"/>
    <lineage>
        <taxon>Eukaryota</taxon>
        <taxon>Viridiplantae</taxon>
        <taxon>Streptophyta</taxon>
        <taxon>Embryophyta</taxon>
        <taxon>Tracheophyta</taxon>
        <taxon>Spermatophyta</taxon>
        <taxon>Magnoliopsida</taxon>
        <taxon>eudicotyledons</taxon>
        <taxon>Gunneridae</taxon>
        <taxon>Pentapetalae</taxon>
        <taxon>asterids</taxon>
        <taxon>lamiids</taxon>
        <taxon>Lamiales</taxon>
        <taxon>Gesneriaceae</taxon>
        <taxon>Didymocarpoideae</taxon>
        <taxon>Trichosporeae</taxon>
        <taxon>Loxocarpinae</taxon>
        <taxon>Dorcoceras</taxon>
    </lineage>
</organism>
<dbReference type="CDD" id="cd00010">
    <property type="entry name" value="AAI_LTSS"/>
    <property type="match status" value="1"/>
</dbReference>
<accession>A0A2Z7BYS7</accession>
<dbReference type="InterPro" id="IPR016140">
    <property type="entry name" value="Bifunc_inhib/LTP/seed_store"/>
</dbReference>
<keyword evidence="7" id="KW-0325">Glycoprotein</keyword>
<proteinExistence type="inferred from homology"/>
<dbReference type="Gene3D" id="1.10.110.10">
    <property type="entry name" value="Plant lipid-transfer and hydrophobic proteins"/>
    <property type="match status" value="1"/>
</dbReference>
<evidence type="ECO:0000256" key="1">
    <source>
        <dbReference type="ARBA" id="ARBA00004609"/>
    </source>
</evidence>
<dbReference type="GO" id="GO:0098552">
    <property type="term" value="C:side of membrane"/>
    <property type="evidence" value="ECO:0007669"/>
    <property type="project" value="UniProtKB-KW"/>
</dbReference>
<sequence>CTALAALMGSSKDCFCQMAAGNIPSQIPINQTLAISLPRACNMPGVPLECKGSSGNPAGPSGASAGRSPS</sequence>
<dbReference type="GO" id="GO:0005886">
    <property type="term" value="C:plasma membrane"/>
    <property type="evidence" value="ECO:0007669"/>
    <property type="project" value="UniProtKB-SubCell"/>
</dbReference>
<evidence type="ECO:0000313" key="11">
    <source>
        <dbReference type="Proteomes" id="UP000250235"/>
    </source>
</evidence>